<evidence type="ECO:0000313" key="2">
    <source>
        <dbReference type="Proteomes" id="UP001219862"/>
    </source>
</evidence>
<comment type="caution">
    <text evidence="1">The sequence shown here is derived from an EMBL/GenBank/DDBJ whole genome shotgun (WGS) entry which is preliminary data.</text>
</comment>
<gene>
    <name evidence="1" type="ORF">PRZ01_12365</name>
</gene>
<proteinExistence type="predicted"/>
<accession>A0ABT5KST5</accession>
<name>A0ABT5KST5_9BURK</name>
<dbReference type="EMBL" id="JAQQXS010000010">
    <property type="protein sequence ID" value="MDC8785984.1"/>
    <property type="molecule type" value="Genomic_DNA"/>
</dbReference>
<dbReference type="RefSeq" id="WP_273597099.1">
    <property type="nucleotide sequence ID" value="NZ_JAQQXS010000010.1"/>
</dbReference>
<evidence type="ECO:0000313" key="1">
    <source>
        <dbReference type="EMBL" id="MDC8785984.1"/>
    </source>
</evidence>
<organism evidence="1 2">
    <name type="scientific">Roseateles koreensis</name>
    <dbReference type="NCBI Taxonomy" id="2987526"/>
    <lineage>
        <taxon>Bacteria</taxon>
        <taxon>Pseudomonadati</taxon>
        <taxon>Pseudomonadota</taxon>
        <taxon>Betaproteobacteria</taxon>
        <taxon>Burkholderiales</taxon>
        <taxon>Sphaerotilaceae</taxon>
        <taxon>Roseateles</taxon>
    </lineage>
</organism>
<dbReference type="Gene3D" id="3.30.870.10">
    <property type="entry name" value="Endonuclease Chain A"/>
    <property type="match status" value="1"/>
</dbReference>
<protein>
    <recommendedName>
        <fullName evidence="3">Phospholipase D-like domain-containing protein</fullName>
    </recommendedName>
</protein>
<reference evidence="1 2" key="1">
    <citation type="submission" date="2022-10" db="EMBL/GenBank/DDBJ databases">
        <title>paucibacter sp. hw8 Genome sequencing.</title>
        <authorList>
            <person name="Park S."/>
        </authorList>
    </citation>
    <scope>NUCLEOTIDE SEQUENCE [LARGE SCALE GENOMIC DNA]</scope>
    <source>
        <strain evidence="2">hw8</strain>
    </source>
</reference>
<dbReference type="SUPFAM" id="SSF56024">
    <property type="entry name" value="Phospholipase D/nuclease"/>
    <property type="match status" value="1"/>
</dbReference>
<keyword evidence="2" id="KW-1185">Reference proteome</keyword>
<evidence type="ECO:0008006" key="3">
    <source>
        <dbReference type="Google" id="ProtNLM"/>
    </source>
</evidence>
<dbReference type="Proteomes" id="UP001219862">
    <property type="component" value="Unassembled WGS sequence"/>
</dbReference>
<sequence>MSLESVLEVAARARSGYDLVSFKEAGLPVFVLRLRILVLERKPISPIDEAVLRAVRAGLTAPASIYEFLGLPKAVLTPVLVALNTTELINYSRGAGDSDAKVTLSTKGRNALAEASTIKPQERPIEVCFDALTKRLLLLPPEQLLRGRDMRDHGLFEVPIGTSKRPDVEDIPLQDFDKVLERHASLSPDWNGSLLAIRRIERRELRYLACAMLFYKSTMAPHDVQIGFWREDGQSIQHEVAFAAIGGPELIGARTLPEEILMPPEVSLSESSAVSEGGSTFVNTGAGQVSHKVSSAPQPPEVETMQTLLCHEHPAHLKKALLLAKKRLVIVSPWIRDSVIDWGFISSLEALLRNGVEVHIGFGIEKADGPKKNAANEKADITPGAERDLGDLADRFKNFHFVYVGNTHRKSLVCDDQFAVVTSFNWLSYKGDSKGRPRDERGLLFRKKQHVEKLVAEELELLSKGTRIGRKVHGR</sequence>